<comment type="caution">
    <text evidence="3">The sequence shown here is derived from an EMBL/GenBank/DDBJ whole genome shotgun (WGS) entry which is preliminary data.</text>
</comment>
<dbReference type="AlphaFoldDB" id="A0AAE0F3E5"/>
<keyword evidence="2" id="KW-0812">Transmembrane</keyword>
<feature type="compositionally biased region" description="Polar residues" evidence="1">
    <location>
        <begin position="114"/>
        <end position="124"/>
    </location>
</feature>
<reference evidence="3 4" key="1">
    <citation type="journal article" date="2015" name="Genome Biol. Evol.">
        <title>Comparative Genomics of a Bacterivorous Green Alga Reveals Evolutionary Causalities and Consequences of Phago-Mixotrophic Mode of Nutrition.</title>
        <authorList>
            <person name="Burns J.A."/>
            <person name="Paasch A."/>
            <person name="Narechania A."/>
            <person name="Kim E."/>
        </authorList>
    </citation>
    <scope>NUCLEOTIDE SEQUENCE [LARGE SCALE GENOMIC DNA]</scope>
    <source>
        <strain evidence="3 4">PLY_AMNH</strain>
    </source>
</reference>
<evidence type="ECO:0000256" key="1">
    <source>
        <dbReference type="SAM" id="MobiDB-lite"/>
    </source>
</evidence>
<sequence>MCVHGICSPYVNDFGDYMQFLVLFNQFILLFVLLLFDYTEMDSNVPSICAVALQLATFVAIIYCMVYSNRDILKQLAAQVGGQESRHQTNADAGNRKRAADQPSPSAADELASPRSTGSTDSSFLSEDNMMAMEMPTLQMPPSTLHEDMVRVNNPTASYGEDSSTMGITSPSRDAINISDSISEILRRTAQITSDQEYLNEMLHITGIKNVLCNTDPVDGNAVAVGDYDSDEEP</sequence>
<dbReference type="EMBL" id="LGRX02027683">
    <property type="protein sequence ID" value="KAK3248935.1"/>
    <property type="molecule type" value="Genomic_DNA"/>
</dbReference>
<evidence type="ECO:0000313" key="3">
    <source>
        <dbReference type="EMBL" id="KAK3248935.1"/>
    </source>
</evidence>
<keyword evidence="2" id="KW-0472">Membrane</keyword>
<evidence type="ECO:0000256" key="2">
    <source>
        <dbReference type="SAM" id="Phobius"/>
    </source>
</evidence>
<dbReference type="Proteomes" id="UP001190700">
    <property type="component" value="Unassembled WGS sequence"/>
</dbReference>
<feature type="transmembrane region" description="Helical" evidence="2">
    <location>
        <begin position="48"/>
        <end position="68"/>
    </location>
</feature>
<gene>
    <name evidence="3" type="ORF">CYMTET_41620</name>
</gene>
<organism evidence="3 4">
    <name type="scientific">Cymbomonas tetramitiformis</name>
    <dbReference type="NCBI Taxonomy" id="36881"/>
    <lineage>
        <taxon>Eukaryota</taxon>
        <taxon>Viridiplantae</taxon>
        <taxon>Chlorophyta</taxon>
        <taxon>Pyramimonadophyceae</taxon>
        <taxon>Pyramimonadales</taxon>
        <taxon>Pyramimonadaceae</taxon>
        <taxon>Cymbomonas</taxon>
    </lineage>
</organism>
<evidence type="ECO:0000313" key="4">
    <source>
        <dbReference type="Proteomes" id="UP001190700"/>
    </source>
</evidence>
<feature type="transmembrane region" description="Helical" evidence="2">
    <location>
        <begin position="17"/>
        <end position="36"/>
    </location>
</feature>
<keyword evidence="2" id="KW-1133">Transmembrane helix</keyword>
<proteinExistence type="predicted"/>
<feature type="compositionally biased region" description="Basic and acidic residues" evidence="1">
    <location>
        <begin position="84"/>
        <end position="100"/>
    </location>
</feature>
<protein>
    <submittedName>
        <fullName evidence="3">Uncharacterized protein</fullName>
    </submittedName>
</protein>
<accession>A0AAE0F3E5</accession>
<name>A0AAE0F3E5_9CHLO</name>
<keyword evidence="4" id="KW-1185">Reference proteome</keyword>
<feature type="region of interest" description="Disordered" evidence="1">
    <location>
        <begin position="84"/>
        <end position="124"/>
    </location>
</feature>